<dbReference type="Pfam" id="PF04082">
    <property type="entry name" value="Fungal_trans"/>
    <property type="match status" value="1"/>
</dbReference>
<dbReference type="PANTHER" id="PTHR47424:SF5">
    <property type="entry name" value="ZN(II)2CYS6 TRANSCRIPTION FACTOR (EUROFUNG)"/>
    <property type="match status" value="1"/>
</dbReference>
<proteinExistence type="predicted"/>
<feature type="region of interest" description="Disordered" evidence="4">
    <location>
        <begin position="184"/>
        <end position="207"/>
    </location>
</feature>
<comment type="caution">
    <text evidence="6">The sequence shown here is derived from an EMBL/GenBank/DDBJ whole genome shotgun (WGS) entry which is preliminary data.</text>
</comment>
<feature type="compositionally biased region" description="Low complexity" evidence="4">
    <location>
        <begin position="21"/>
        <end position="30"/>
    </location>
</feature>
<dbReference type="GO" id="GO:0006351">
    <property type="term" value="P:DNA-templated transcription"/>
    <property type="evidence" value="ECO:0007669"/>
    <property type="project" value="InterPro"/>
</dbReference>
<evidence type="ECO:0000256" key="1">
    <source>
        <dbReference type="ARBA" id="ARBA00023015"/>
    </source>
</evidence>
<evidence type="ECO:0000259" key="5">
    <source>
        <dbReference type="SMART" id="SM00906"/>
    </source>
</evidence>
<feature type="compositionally biased region" description="Polar residues" evidence="4">
    <location>
        <begin position="89"/>
        <end position="101"/>
    </location>
</feature>
<dbReference type="PANTHER" id="PTHR47424">
    <property type="entry name" value="REGULATORY PROTEIN GAL4"/>
    <property type="match status" value="1"/>
</dbReference>
<reference evidence="6" key="1">
    <citation type="submission" date="2023-11" db="EMBL/GenBank/DDBJ databases">
        <authorList>
            <person name="Alioto T."/>
            <person name="Alioto T."/>
            <person name="Gomez Garrido J."/>
        </authorList>
    </citation>
    <scope>NUCLEOTIDE SEQUENCE</scope>
</reference>
<dbReference type="InterPro" id="IPR007219">
    <property type="entry name" value="XnlR_reg_dom"/>
</dbReference>
<feature type="region of interest" description="Disordered" evidence="4">
    <location>
        <begin position="617"/>
        <end position="643"/>
    </location>
</feature>
<dbReference type="GO" id="GO:0000435">
    <property type="term" value="P:positive regulation of transcription from RNA polymerase II promoter by galactose"/>
    <property type="evidence" value="ECO:0007669"/>
    <property type="project" value="TreeGrafter"/>
</dbReference>
<dbReference type="GO" id="GO:0005634">
    <property type="term" value="C:nucleus"/>
    <property type="evidence" value="ECO:0007669"/>
    <property type="project" value="TreeGrafter"/>
</dbReference>
<keyword evidence="1" id="KW-0805">Transcription regulation</keyword>
<dbReference type="SMART" id="SM00906">
    <property type="entry name" value="Fungal_trans"/>
    <property type="match status" value="1"/>
</dbReference>
<dbReference type="GO" id="GO:0008270">
    <property type="term" value="F:zinc ion binding"/>
    <property type="evidence" value="ECO:0007669"/>
    <property type="project" value="InterPro"/>
</dbReference>
<protein>
    <submittedName>
        <fullName evidence="6">Lactose regulatory LAC9</fullName>
    </submittedName>
</protein>
<feature type="compositionally biased region" description="Polar residues" evidence="4">
    <location>
        <begin position="832"/>
        <end position="842"/>
    </location>
</feature>
<dbReference type="EMBL" id="CAVMBE010000018">
    <property type="protein sequence ID" value="CAK3978257.1"/>
    <property type="molecule type" value="Genomic_DNA"/>
</dbReference>
<keyword evidence="2" id="KW-0804">Transcription</keyword>
<feature type="region of interest" description="Disordered" evidence="4">
    <location>
        <begin position="822"/>
        <end position="857"/>
    </location>
</feature>
<dbReference type="Proteomes" id="UP001296104">
    <property type="component" value="Unassembled WGS sequence"/>
</dbReference>
<evidence type="ECO:0000256" key="3">
    <source>
        <dbReference type="ARBA" id="ARBA00023242"/>
    </source>
</evidence>
<dbReference type="GO" id="GO:0000978">
    <property type="term" value="F:RNA polymerase II cis-regulatory region sequence-specific DNA binding"/>
    <property type="evidence" value="ECO:0007669"/>
    <property type="project" value="TreeGrafter"/>
</dbReference>
<dbReference type="AlphaFoldDB" id="A0AAI8YXC7"/>
<feature type="region of interest" description="Disordered" evidence="4">
    <location>
        <begin position="89"/>
        <end position="110"/>
    </location>
</feature>
<gene>
    <name evidence="6" type="ORF">LECACI_7A003721</name>
</gene>
<feature type="compositionally biased region" description="Polar residues" evidence="4">
    <location>
        <begin position="184"/>
        <end position="198"/>
    </location>
</feature>
<feature type="domain" description="Xylanolytic transcriptional activator regulatory" evidence="5">
    <location>
        <begin position="320"/>
        <end position="407"/>
    </location>
</feature>
<evidence type="ECO:0000313" key="6">
    <source>
        <dbReference type="EMBL" id="CAK3978257.1"/>
    </source>
</evidence>
<organism evidence="6 7">
    <name type="scientific">Lecanosticta acicola</name>
    <dbReference type="NCBI Taxonomy" id="111012"/>
    <lineage>
        <taxon>Eukaryota</taxon>
        <taxon>Fungi</taxon>
        <taxon>Dikarya</taxon>
        <taxon>Ascomycota</taxon>
        <taxon>Pezizomycotina</taxon>
        <taxon>Dothideomycetes</taxon>
        <taxon>Dothideomycetidae</taxon>
        <taxon>Mycosphaerellales</taxon>
        <taxon>Mycosphaerellaceae</taxon>
        <taxon>Lecanosticta</taxon>
    </lineage>
</organism>
<evidence type="ECO:0000256" key="4">
    <source>
        <dbReference type="SAM" id="MobiDB-lite"/>
    </source>
</evidence>
<evidence type="ECO:0000313" key="7">
    <source>
        <dbReference type="Proteomes" id="UP001296104"/>
    </source>
</evidence>
<sequence length="857" mass="95234">MYHTFQAATASSAGEGENNKPSRPSGGSRRISTSNACVECPRLVEKLQSQVDSYHSVFARLFPGRELEEFLSLPREGLINLAVTLPISNASPNDTTDNLRSASEDVQKPECAESLGALEQAPDQDPESDEAMRLHDKIQGISDDVNGLSLSVDKASSYVGISSINAAMKVVLKTAPVARNFLSQHSAETTEPSRNSSPAPYARDPDPLYIPPPELGERLIDSYFAHIHLFMPMVDEELFRNTYAFGNRKDSPWLALLNVVMALGCLASSTCDNEDHLAFYQRARKHMELETLGSSSIMMLQALGLLSGYYLHWLNRPNEANGLMGATLRMATANGLHREYTDGSKSNSGAGTTFVASSSEVPAEIRRRTWWSLYCLDSWASIMTGRPSLGRTGPGITVQSPRISDHMDNAQYLSSLRLLPIIHNVEFCKIATRVQDLLAAHSIIGFEELLPLDAELEKWHDDLPPILRDVVIKRKPASRRATDAKPESGGCSAFDRSPYDFSQPLERDNLMCPEILKTPRAVMHWRYQNLRILMHRPWLLATALRRAPYSKMSTEEKLAVARCRIVAGQTIVDIDRTCQESLIAGWNAVWMMYQAVMVPLVSLFSVLAMPPEVQAAESPAATPRSNSDEAPSPPIPGSDGDVARWRQDVETSIGFFDRMQPWSVAARKSRDVVQKMYNATTFVSEHHAQLHQQQQEILKQRRQSVMMTMTTSHQDQDENQNSLQTPVDARHPGLVNGFAHDFVSSSMPGTAAPLQDETLFGAVPSDLMAEDTFMPSATDQISMNNFWDEMMWETFEEDLNGVVVGIEQTDWWQHQVQQQVQSQQFAPGAGGSMQNWNASSNVWPPPPPPPQSSSGRH</sequence>
<feature type="compositionally biased region" description="Polar residues" evidence="4">
    <location>
        <begin position="1"/>
        <end position="12"/>
    </location>
</feature>
<dbReference type="InterPro" id="IPR051127">
    <property type="entry name" value="Fungal_SecMet_Regulators"/>
</dbReference>
<accession>A0AAI8YXC7</accession>
<keyword evidence="3" id="KW-0539">Nucleus</keyword>
<evidence type="ECO:0000256" key="2">
    <source>
        <dbReference type="ARBA" id="ARBA00023163"/>
    </source>
</evidence>
<dbReference type="GO" id="GO:0000981">
    <property type="term" value="F:DNA-binding transcription factor activity, RNA polymerase II-specific"/>
    <property type="evidence" value="ECO:0007669"/>
    <property type="project" value="TreeGrafter"/>
</dbReference>
<dbReference type="CDD" id="cd12148">
    <property type="entry name" value="fungal_TF_MHR"/>
    <property type="match status" value="1"/>
</dbReference>
<name>A0AAI8YXC7_9PEZI</name>
<feature type="region of interest" description="Disordered" evidence="4">
    <location>
        <begin position="1"/>
        <end position="32"/>
    </location>
</feature>
<keyword evidence="7" id="KW-1185">Reference proteome</keyword>